<reference evidence="1 2" key="1">
    <citation type="submission" date="2015-08" db="EMBL/GenBank/DDBJ databases">
        <title>Next Generation Sequencing and Analysis of the Genome of Puccinia sorghi L Schw, the Causal Agent of Maize Common Rust.</title>
        <authorList>
            <person name="Rochi L."/>
            <person name="Burguener G."/>
            <person name="Darino M."/>
            <person name="Turjanski A."/>
            <person name="Kreff E."/>
            <person name="Dieguez M.J."/>
            <person name="Sacco F."/>
        </authorList>
    </citation>
    <scope>NUCLEOTIDE SEQUENCE [LARGE SCALE GENOMIC DNA]</scope>
    <source>
        <strain evidence="1 2">RO10H11247</strain>
    </source>
</reference>
<evidence type="ECO:0000313" key="2">
    <source>
        <dbReference type="Proteomes" id="UP000037035"/>
    </source>
</evidence>
<sequence>MHARRVFTAASVCFDKAPVIHAAYSMEAMDDIEAVVDAIECLGLGNFRLGDALDGQDAAVKVMESRDPYGSDSPSYEEVVQSIFWCCVGRWVVSIWGIGCGIFL</sequence>
<comment type="caution">
    <text evidence="1">The sequence shown here is derived from an EMBL/GenBank/DDBJ whole genome shotgun (WGS) entry which is preliminary data.</text>
</comment>
<evidence type="ECO:0000313" key="1">
    <source>
        <dbReference type="EMBL" id="KNZ54421.1"/>
    </source>
</evidence>
<dbReference type="Proteomes" id="UP000037035">
    <property type="component" value="Unassembled WGS sequence"/>
</dbReference>
<organism evidence="1 2">
    <name type="scientific">Puccinia sorghi</name>
    <dbReference type="NCBI Taxonomy" id="27349"/>
    <lineage>
        <taxon>Eukaryota</taxon>
        <taxon>Fungi</taxon>
        <taxon>Dikarya</taxon>
        <taxon>Basidiomycota</taxon>
        <taxon>Pucciniomycotina</taxon>
        <taxon>Pucciniomycetes</taxon>
        <taxon>Pucciniales</taxon>
        <taxon>Pucciniaceae</taxon>
        <taxon>Puccinia</taxon>
    </lineage>
</organism>
<dbReference type="EMBL" id="LAVV01007894">
    <property type="protein sequence ID" value="KNZ54421.1"/>
    <property type="molecule type" value="Genomic_DNA"/>
</dbReference>
<dbReference type="AlphaFoldDB" id="A0A0L6V0Z0"/>
<accession>A0A0L6V0Z0</accession>
<gene>
    <name evidence="1" type="ORF">VP01_2953g3</name>
</gene>
<proteinExistence type="predicted"/>
<keyword evidence="2" id="KW-1185">Reference proteome</keyword>
<name>A0A0L6V0Z0_9BASI</name>
<dbReference type="VEuPathDB" id="FungiDB:VP01_2953g3"/>
<protein>
    <submittedName>
        <fullName evidence="1">Uncharacterized protein</fullName>
    </submittedName>
</protein>
<dbReference type="OrthoDB" id="430476at2759"/>